<sequence length="342" mass="37375">MATTTKPPAPPHQASCALTQDLTLPDFGLERPPTTTPRLVYGTAWKKDRTADLVYQALKRGFRGIDTAAQPRHYQERLVGDGVRRAVAEGIVDRDALYLQTKFTSVDGQDLDNLPYDPAAPLEEQVKASVASSLENLAAIPSSSSSSGATPAPPSYLDCLVLHSPLQTPEDTLTVWRALETYVPRQIRHLGIANAPPEMVEYLLSPAARARGEVRVPPSVVQNRFYRETGYEVALRRLCREAGVVFQTFWTLTGNPHLLSGKSKSGAVVGDLAARAGISREAAFYALVLGLEGTSILDGTTSEEHMRADLEDIKRIERWAGGEGREVWEDALRRFKGLIGDA</sequence>
<gene>
    <name evidence="3" type="ORF">PGQ11_008679</name>
</gene>
<dbReference type="Proteomes" id="UP001390339">
    <property type="component" value="Unassembled WGS sequence"/>
</dbReference>
<keyword evidence="1" id="KW-0560">Oxidoreductase</keyword>
<dbReference type="Gene3D" id="3.20.20.100">
    <property type="entry name" value="NADP-dependent oxidoreductase domain"/>
    <property type="match status" value="1"/>
</dbReference>
<organism evidence="3 4">
    <name type="scientific">Apiospora arundinis</name>
    <dbReference type="NCBI Taxonomy" id="335852"/>
    <lineage>
        <taxon>Eukaryota</taxon>
        <taxon>Fungi</taxon>
        <taxon>Dikarya</taxon>
        <taxon>Ascomycota</taxon>
        <taxon>Pezizomycotina</taxon>
        <taxon>Sordariomycetes</taxon>
        <taxon>Xylariomycetidae</taxon>
        <taxon>Amphisphaeriales</taxon>
        <taxon>Apiosporaceae</taxon>
        <taxon>Apiospora</taxon>
    </lineage>
</organism>
<evidence type="ECO:0000259" key="2">
    <source>
        <dbReference type="Pfam" id="PF00248"/>
    </source>
</evidence>
<dbReference type="InterPro" id="IPR020471">
    <property type="entry name" value="AKR"/>
</dbReference>
<comment type="caution">
    <text evidence="3">The sequence shown here is derived from an EMBL/GenBank/DDBJ whole genome shotgun (WGS) entry which is preliminary data.</text>
</comment>
<name>A0ABR2IG37_9PEZI</name>
<dbReference type="InterPro" id="IPR036812">
    <property type="entry name" value="NAD(P)_OxRdtase_dom_sf"/>
</dbReference>
<dbReference type="Pfam" id="PF00248">
    <property type="entry name" value="Aldo_ket_red"/>
    <property type="match status" value="1"/>
</dbReference>
<dbReference type="PANTHER" id="PTHR11732">
    <property type="entry name" value="ALDO/KETO REDUCTASE"/>
    <property type="match status" value="1"/>
</dbReference>
<reference evidence="3 4" key="1">
    <citation type="journal article" date="2024" name="IMA Fungus">
        <title>Apiospora arundinis, a panoply of carbohydrate-active enzymes and secondary metabolites.</title>
        <authorList>
            <person name="Sorensen T."/>
            <person name="Petersen C."/>
            <person name="Muurmann A.T."/>
            <person name="Christiansen J.V."/>
            <person name="Brundto M.L."/>
            <person name="Overgaard C.K."/>
            <person name="Boysen A.T."/>
            <person name="Wollenberg R.D."/>
            <person name="Larsen T.O."/>
            <person name="Sorensen J.L."/>
            <person name="Nielsen K.L."/>
            <person name="Sondergaard T.E."/>
        </authorList>
    </citation>
    <scope>NUCLEOTIDE SEQUENCE [LARGE SCALE GENOMIC DNA]</scope>
    <source>
        <strain evidence="3 4">AAU 773</strain>
    </source>
</reference>
<evidence type="ECO:0000313" key="4">
    <source>
        <dbReference type="Proteomes" id="UP001390339"/>
    </source>
</evidence>
<dbReference type="InterPro" id="IPR023210">
    <property type="entry name" value="NADP_OxRdtase_dom"/>
</dbReference>
<accession>A0ABR2IG37</accession>
<keyword evidence="4" id="KW-1185">Reference proteome</keyword>
<evidence type="ECO:0000256" key="1">
    <source>
        <dbReference type="ARBA" id="ARBA00023002"/>
    </source>
</evidence>
<dbReference type="EMBL" id="JAPCWZ010000005">
    <property type="protein sequence ID" value="KAK8862444.1"/>
    <property type="molecule type" value="Genomic_DNA"/>
</dbReference>
<evidence type="ECO:0000313" key="3">
    <source>
        <dbReference type="EMBL" id="KAK8862444.1"/>
    </source>
</evidence>
<proteinExistence type="predicted"/>
<feature type="domain" description="NADP-dependent oxidoreductase" evidence="2">
    <location>
        <begin position="45"/>
        <end position="274"/>
    </location>
</feature>
<dbReference type="SUPFAM" id="SSF51430">
    <property type="entry name" value="NAD(P)-linked oxidoreductase"/>
    <property type="match status" value="1"/>
</dbReference>
<protein>
    <submittedName>
        <fullName evidence="3">Aldo-keto reductase</fullName>
    </submittedName>
</protein>